<dbReference type="OrthoDB" id="9786032at2"/>
<accession>A0A081NYL1</accession>
<comment type="caution">
    <text evidence="1">The sequence shown here is derived from an EMBL/GenBank/DDBJ whole genome shotgun (WGS) entry which is preliminary data.</text>
</comment>
<proteinExistence type="predicted"/>
<dbReference type="Proteomes" id="UP000028123">
    <property type="component" value="Unassembled WGS sequence"/>
</dbReference>
<name>A0A081NYL1_9BACL</name>
<evidence type="ECO:0000313" key="2">
    <source>
        <dbReference type="Proteomes" id="UP000028123"/>
    </source>
</evidence>
<evidence type="ECO:0000313" key="1">
    <source>
        <dbReference type="EMBL" id="KEQ23534.1"/>
    </source>
</evidence>
<dbReference type="AlphaFoldDB" id="A0A081NYL1"/>
<reference evidence="1 2" key="1">
    <citation type="submission" date="2014-06" db="EMBL/GenBank/DDBJ databases">
        <title>Draft genome sequence of Paenibacillus sp. MSt1.</title>
        <authorList>
            <person name="Aw Y.K."/>
            <person name="Ong K.S."/>
            <person name="Gan H.M."/>
            <person name="Lee S.M."/>
        </authorList>
    </citation>
    <scope>NUCLEOTIDE SEQUENCE [LARGE SCALE GENOMIC DNA]</scope>
    <source>
        <strain evidence="1 2">MSt1</strain>
    </source>
</reference>
<sequence length="60" mass="7046">MTQGMVEITSLGEIVAIVRPFNAPFRRVVEKAGFEHRRRVTLSDQCEYDYFILSKAKERR</sequence>
<gene>
    <name evidence="1" type="ORF">ET33_15500</name>
</gene>
<dbReference type="RefSeq" id="WP_036688035.1">
    <property type="nucleotide sequence ID" value="NZ_JNVM01000021.1"/>
</dbReference>
<protein>
    <submittedName>
        <fullName evidence="1">Uncharacterized protein</fullName>
    </submittedName>
</protein>
<organism evidence="1 2">
    <name type="scientific">Paenibacillus tyrfis</name>
    <dbReference type="NCBI Taxonomy" id="1501230"/>
    <lineage>
        <taxon>Bacteria</taxon>
        <taxon>Bacillati</taxon>
        <taxon>Bacillota</taxon>
        <taxon>Bacilli</taxon>
        <taxon>Bacillales</taxon>
        <taxon>Paenibacillaceae</taxon>
        <taxon>Paenibacillus</taxon>
    </lineage>
</organism>
<dbReference type="EMBL" id="JNVM01000021">
    <property type="protein sequence ID" value="KEQ23534.1"/>
    <property type="molecule type" value="Genomic_DNA"/>
</dbReference>
<keyword evidence="2" id="KW-1185">Reference proteome</keyword>